<evidence type="ECO:0000313" key="2">
    <source>
        <dbReference type="Proteomes" id="UP001055172"/>
    </source>
</evidence>
<accession>A0AA37GVE4</accession>
<dbReference type="EMBL" id="BPPX01000028">
    <property type="protein sequence ID" value="GJC87712.1"/>
    <property type="molecule type" value="Genomic_DNA"/>
</dbReference>
<dbReference type="AlphaFoldDB" id="A0AA37GVE4"/>
<evidence type="ECO:0000313" key="1">
    <source>
        <dbReference type="EMBL" id="GJC87712.1"/>
    </source>
</evidence>
<dbReference type="Proteomes" id="UP001055172">
    <property type="component" value="Unassembled WGS sequence"/>
</dbReference>
<organism evidence="1 2">
    <name type="scientific">Colletotrichum liriopes</name>
    <dbReference type="NCBI Taxonomy" id="708192"/>
    <lineage>
        <taxon>Eukaryota</taxon>
        <taxon>Fungi</taxon>
        <taxon>Dikarya</taxon>
        <taxon>Ascomycota</taxon>
        <taxon>Pezizomycotina</taxon>
        <taxon>Sordariomycetes</taxon>
        <taxon>Hypocreomycetidae</taxon>
        <taxon>Glomerellales</taxon>
        <taxon>Glomerellaceae</taxon>
        <taxon>Colletotrichum</taxon>
        <taxon>Colletotrichum spaethianum species complex</taxon>
    </lineage>
</organism>
<name>A0AA37GVE4_9PEZI</name>
<keyword evidence="2" id="KW-1185">Reference proteome</keyword>
<sequence length="128" mass="14237">MAALTEQIKISIDDRLKALATGLGIDTAPLKYEGLSDQDIKVVDILEPALRSVSEGNLNQLSQNVALQIQGLLPANSNEVDAKFSLVDLWEFYTLFAKCVPYRHISQRLISGTIEELYKLGEVILRIH</sequence>
<gene>
    <name evidence="1" type="ORF">ColLi_10550</name>
</gene>
<reference evidence="1 2" key="1">
    <citation type="submission" date="2021-07" db="EMBL/GenBank/DDBJ databases">
        <title>Genome data of Colletotrichum spaethianum.</title>
        <authorList>
            <person name="Utami Y.D."/>
            <person name="Hiruma K."/>
        </authorList>
    </citation>
    <scope>NUCLEOTIDE SEQUENCE [LARGE SCALE GENOMIC DNA]</scope>
    <source>
        <strain evidence="1 2">MAFF 242679</strain>
    </source>
</reference>
<proteinExistence type="predicted"/>
<comment type="caution">
    <text evidence="1">The sequence shown here is derived from an EMBL/GenBank/DDBJ whole genome shotgun (WGS) entry which is preliminary data.</text>
</comment>
<protein>
    <submittedName>
        <fullName evidence="1">Uncharacterized protein</fullName>
    </submittedName>
</protein>